<dbReference type="RefSeq" id="WP_173263684.1">
    <property type="nucleotide sequence ID" value="NZ_BLLG01000004.1"/>
</dbReference>
<dbReference type="Proteomes" id="UP000484988">
    <property type="component" value="Unassembled WGS sequence"/>
</dbReference>
<name>A0A6A0ATT0_9ACTN</name>
<accession>A0A6A0ATT0</accession>
<feature type="compositionally biased region" description="Basic and acidic residues" evidence="1">
    <location>
        <begin position="48"/>
        <end position="65"/>
    </location>
</feature>
<protein>
    <submittedName>
        <fullName evidence="2">Uncharacterized protein</fullName>
    </submittedName>
</protein>
<gene>
    <name evidence="2" type="ORF">SCWH03_19530</name>
</gene>
<reference evidence="2 3" key="1">
    <citation type="submission" date="2020-02" db="EMBL/GenBank/DDBJ databases">
        <title>Whole Genome Shotgun Sequence of Streptomyces sp. strain CWH03.</title>
        <authorList>
            <person name="Dohra H."/>
            <person name="Kodani S."/>
            <person name="Yamamura H."/>
        </authorList>
    </citation>
    <scope>NUCLEOTIDE SEQUENCE [LARGE SCALE GENOMIC DNA]</scope>
    <source>
        <strain evidence="2 3">CWH03</strain>
    </source>
</reference>
<dbReference type="EMBL" id="BLLG01000004">
    <property type="protein sequence ID" value="GFH35731.1"/>
    <property type="molecule type" value="Genomic_DNA"/>
</dbReference>
<evidence type="ECO:0000256" key="1">
    <source>
        <dbReference type="SAM" id="MobiDB-lite"/>
    </source>
</evidence>
<comment type="caution">
    <text evidence="2">The sequence shown here is derived from an EMBL/GenBank/DDBJ whole genome shotgun (WGS) entry which is preliminary data.</text>
</comment>
<proteinExistence type="predicted"/>
<feature type="region of interest" description="Disordered" evidence="1">
    <location>
        <begin position="39"/>
        <end position="77"/>
    </location>
</feature>
<dbReference type="AlphaFoldDB" id="A0A6A0ATT0"/>
<sequence length="138" mass="14687">MRNPIAALLALLAWLTGALAPGSGRRRSCAPPAARASVRRAEGAWSAEEARRPEGARSAPYERFRPAGGGGARPRSPYGLIETLDGEATALVRPYLAAYERQEERAARRRWRGLGPGMAADVGVDLAARHVCLTGAAR</sequence>
<organism evidence="2 3">
    <name type="scientific">Streptomyces pacificus</name>
    <dbReference type="NCBI Taxonomy" id="2705029"/>
    <lineage>
        <taxon>Bacteria</taxon>
        <taxon>Bacillati</taxon>
        <taxon>Actinomycetota</taxon>
        <taxon>Actinomycetes</taxon>
        <taxon>Kitasatosporales</taxon>
        <taxon>Streptomycetaceae</taxon>
        <taxon>Streptomyces</taxon>
    </lineage>
</organism>
<evidence type="ECO:0000313" key="3">
    <source>
        <dbReference type="Proteomes" id="UP000484988"/>
    </source>
</evidence>
<keyword evidence="3" id="KW-1185">Reference proteome</keyword>
<evidence type="ECO:0000313" key="2">
    <source>
        <dbReference type="EMBL" id="GFH35731.1"/>
    </source>
</evidence>